<sequence length="1032" mass="118188">MSPSVARGLLNLQNLWIEGCQSMEEVISKEEQQGEGIMTLFPLLEELNLLSLPKLGHFFLTEHTLQFPFLRKVEISNCLEMKTFVQQRISMTTPSFESVNNDDEVKVVDLNKAMFNSKVSCPNLKELIIWELESISALCSHQLPTAYFSILETLHVSNCGNLRNLMSPSVARGALNLRRIKIENCVSMEVVITEEEQQGEEIMTLFPLLEMLELEELPKLRHFFLTKRVTEFPFLRELRICDCPEMKTFVQQGISVSTLSLKSVNNVDEVKVVDLNKAMFNSKGVTEFPFLRELRICDCPEMKTFVQQGISVSTPSLESVNNDDEVKVVDLNNAMFNSKISCPSLEYLYIEKANSISALYSHQHPTAYFSKLETLHVSDCGKLRNLMSPSVARSLLNLRILTIYNCKSMEEMITKEENQGEGIMTLFPLLEELNLLSLPKLGHFFLTEHALQFPFLRKVEISNCPEMKTFVQQKISMSTPSLESMNNDDEVKVVDLNKTMFNSKVSCPNLKELIIRELESISALCSHQLPTAFFSKLETLHVSNCGNLRNLMSSLVVRDALNLQRIQIENCVSMEEVITEEEQQGEEIMTLFPLLEMLELEELPKLRHFFLTKCVTEFPFLRELRICDCPEMKTFVQHGISVSTLSLKSVNNANEVKVVDLNKAMFNSKVSCPNLKELIILELESISALCSHQLPTAYFSKLETLHVSNCENLRNLMSPSVARGALNLRRIEIEDCASMEEDITEEEQHGEEIMTLFPLLEKLELDELPKLRHFFLTKRVTEFPFLREVKIRDCPEMKTFVQQEIFVSTPSLERVNNDDEVKVVDLNKSMFNSKISCPSLEYLCIKEANNISSLYSHQHPTAYFSKLEKLELWHCGKLRNLMSPSVARSLLNLRILAIYDCQSMEEVITKEEQQGEVILTLFPLLEDLGLEQLPKLGHFFLTEHALKFPFLVRVWIDDCPEMKTFVQQGISVSTPSLECLNDDYEVKVDDLNKWTQQRFNSKEQNLVKALPMATNLKLLLSTNLKLPMTTKG</sequence>
<dbReference type="InterPro" id="IPR032675">
    <property type="entry name" value="LRR_dom_sf"/>
</dbReference>
<gene>
    <name evidence="3" type="ORF">MTR67_019974</name>
</gene>
<organism evidence="3 4">
    <name type="scientific">Solanum verrucosum</name>
    <dbReference type="NCBI Taxonomy" id="315347"/>
    <lineage>
        <taxon>Eukaryota</taxon>
        <taxon>Viridiplantae</taxon>
        <taxon>Streptophyta</taxon>
        <taxon>Embryophyta</taxon>
        <taxon>Tracheophyta</taxon>
        <taxon>Spermatophyta</taxon>
        <taxon>Magnoliopsida</taxon>
        <taxon>eudicotyledons</taxon>
        <taxon>Gunneridae</taxon>
        <taxon>Pentapetalae</taxon>
        <taxon>asterids</taxon>
        <taxon>lamiids</taxon>
        <taxon>Solanales</taxon>
        <taxon>Solanaceae</taxon>
        <taxon>Solanoideae</taxon>
        <taxon>Solaneae</taxon>
        <taxon>Solanum</taxon>
    </lineage>
</organism>
<dbReference type="Gene3D" id="3.80.10.10">
    <property type="entry name" value="Ribonuclease Inhibitor"/>
    <property type="match status" value="4"/>
</dbReference>
<feature type="domain" description="Disease resistance protein At4g27190-like leucine-rich repeats" evidence="2">
    <location>
        <begin position="510"/>
        <end position="638"/>
    </location>
</feature>
<feature type="domain" description="Disease resistance protein At4g27190-like leucine-rich repeats" evidence="2">
    <location>
        <begin position="349"/>
        <end position="485"/>
    </location>
</feature>
<feature type="domain" description="Disease resistance protein At4g27190-like leucine-rich repeats" evidence="2">
    <location>
        <begin position="133"/>
        <end position="250"/>
    </location>
</feature>
<evidence type="ECO:0000313" key="3">
    <source>
        <dbReference type="EMBL" id="WMV26589.1"/>
    </source>
</evidence>
<dbReference type="InterPro" id="IPR057135">
    <property type="entry name" value="At4g27190-like_LRR"/>
</dbReference>
<feature type="domain" description="Disease resistance protein At4g27190-like leucine-rich repeats" evidence="2">
    <location>
        <begin position="845"/>
        <end position="966"/>
    </location>
</feature>
<reference evidence="3" key="1">
    <citation type="submission" date="2023-08" db="EMBL/GenBank/DDBJ databases">
        <title>A de novo genome assembly of Solanum verrucosum Schlechtendal, a Mexican diploid species geographically isolated from the other diploid A-genome species in potato relatives.</title>
        <authorList>
            <person name="Hosaka K."/>
        </authorList>
    </citation>
    <scope>NUCLEOTIDE SEQUENCE</scope>
    <source>
        <tissue evidence="3">Young leaves</tissue>
    </source>
</reference>
<dbReference type="SUPFAM" id="SSF52058">
    <property type="entry name" value="L domain-like"/>
    <property type="match status" value="1"/>
</dbReference>
<dbReference type="Proteomes" id="UP001234989">
    <property type="component" value="Chromosome 4"/>
</dbReference>
<evidence type="ECO:0000259" key="2">
    <source>
        <dbReference type="Pfam" id="PF23247"/>
    </source>
</evidence>
<dbReference type="InterPro" id="IPR050905">
    <property type="entry name" value="Plant_NBS-LRR"/>
</dbReference>
<dbReference type="EMBL" id="CP133615">
    <property type="protein sequence ID" value="WMV26589.1"/>
    <property type="molecule type" value="Genomic_DNA"/>
</dbReference>
<dbReference type="PANTHER" id="PTHR33463">
    <property type="entry name" value="NB-ARC DOMAIN-CONTAINING PROTEIN-RELATED"/>
    <property type="match status" value="1"/>
</dbReference>
<feature type="domain" description="Disease resistance protein At4g27190-like leucine-rich repeats" evidence="2">
    <location>
        <begin position="675"/>
        <end position="805"/>
    </location>
</feature>
<dbReference type="SUPFAM" id="SSF52047">
    <property type="entry name" value="RNI-like"/>
    <property type="match status" value="2"/>
</dbReference>
<protein>
    <recommendedName>
        <fullName evidence="2">Disease resistance protein At4g27190-like leucine-rich repeats domain-containing protein</fullName>
    </recommendedName>
</protein>
<evidence type="ECO:0000313" key="4">
    <source>
        <dbReference type="Proteomes" id="UP001234989"/>
    </source>
</evidence>
<dbReference type="PANTHER" id="PTHR33463:SF198">
    <property type="entry name" value="RPP4C3"/>
    <property type="match status" value="1"/>
</dbReference>
<accession>A0AAF0TP10</accession>
<dbReference type="AlphaFoldDB" id="A0AAF0TP10"/>
<proteinExistence type="predicted"/>
<evidence type="ECO:0000256" key="1">
    <source>
        <dbReference type="ARBA" id="ARBA00022821"/>
    </source>
</evidence>
<keyword evidence="1" id="KW-0611">Plant defense</keyword>
<keyword evidence="4" id="KW-1185">Reference proteome</keyword>
<feature type="domain" description="Disease resistance protein At4g27190-like leucine-rich repeats" evidence="2">
    <location>
        <begin position="4"/>
        <end position="84"/>
    </location>
</feature>
<dbReference type="Pfam" id="PF23247">
    <property type="entry name" value="LRR_RPS2"/>
    <property type="match status" value="6"/>
</dbReference>
<name>A0AAF0TP10_SOLVR</name>